<sequence>MIGSGMAVVDEAKLRYLDFLSREDRVRHHRYVEEMKQYDLMRSGDISAISESTRLWDSGLYGYLSDDPLKNAKYRFVTTITLATRFAIEGGMDEEDAYNASDLYIQDLDNCKTPDDVRRLHTDMMTFFTWAMADMQKAETHSKAVNECMDYIHYHLHEKITVSILAEHVHLNPTYLSELFVRETGTSLSQYITDKRMEAAENMLKYSEYSFNEIAQILAYRSQSHFTKVFKKHSGMTPGEYRNKYAQNGIWPE</sequence>
<dbReference type="PRINTS" id="PR00032">
    <property type="entry name" value="HTHARAC"/>
</dbReference>
<accession>A0A6N2RV99</accession>
<dbReference type="GO" id="GO:0003700">
    <property type="term" value="F:DNA-binding transcription factor activity"/>
    <property type="evidence" value="ECO:0007669"/>
    <property type="project" value="InterPro"/>
</dbReference>
<reference evidence="5" key="1">
    <citation type="submission" date="2019-11" db="EMBL/GenBank/DDBJ databases">
        <authorList>
            <person name="Feng L."/>
        </authorList>
    </citation>
    <scope>NUCLEOTIDE SEQUENCE</scope>
    <source>
        <strain evidence="5">BdentiumLFYP24</strain>
    </source>
</reference>
<dbReference type="PANTHER" id="PTHR43280:SF34">
    <property type="entry name" value="ARAC-FAMILY TRANSCRIPTIONAL REGULATOR"/>
    <property type="match status" value="1"/>
</dbReference>
<protein>
    <submittedName>
        <fullName evidence="5">HTH-type transcriptional activator Btr</fullName>
    </submittedName>
</protein>
<gene>
    <name evidence="5" type="primary">btr</name>
    <name evidence="5" type="ORF">BDLFYP24_01169</name>
</gene>
<dbReference type="SMART" id="SM00342">
    <property type="entry name" value="HTH_ARAC"/>
    <property type="match status" value="1"/>
</dbReference>
<dbReference type="InterPro" id="IPR020449">
    <property type="entry name" value="Tscrpt_reg_AraC-type_HTH"/>
</dbReference>
<keyword evidence="2" id="KW-0238">DNA-binding</keyword>
<evidence type="ECO:0000313" key="5">
    <source>
        <dbReference type="EMBL" id="VYS84448.1"/>
    </source>
</evidence>
<evidence type="ECO:0000256" key="1">
    <source>
        <dbReference type="ARBA" id="ARBA00023015"/>
    </source>
</evidence>
<keyword evidence="1" id="KW-0805">Transcription regulation</keyword>
<dbReference type="GO" id="GO:0043565">
    <property type="term" value="F:sequence-specific DNA binding"/>
    <property type="evidence" value="ECO:0007669"/>
    <property type="project" value="InterPro"/>
</dbReference>
<dbReference type="EMBL" id="CACRSP010000003">
    <property type="protein sequence ID" value="VYS84448.1"/>
    <property type="molecule type" value="Genomic_DNA"/>
</dbReference>
<evidence type="ECO:0000259" key="4">
    <source>
        <dbReference type="PROSITE" id="PS01124"/>
    </source>
</evidence>
<dbReference type="PANTHER" id="PTHR43280">
    <property type="entry name" value="ARAC-FAMILY TRANSCRIPTIONAL REGULATOR"/>
    <property type="match status" value="1"/>
</dbReference>
<proteinExistence type="predicted"/>
<dbReference type="InterPro" id="IPR018060">
    <property type="entry name" value="HTH_AraC"/>
</dbReference>
<dbReference type="Gene3D" id="1.10.10.60">
    <property type="entry name" value="Homeodomain-like"/>
    <property type="match status" value="2"/>
</dbReference>
<dbReference type="AlphaFoldDB" id="A0A6N2RV99"/>
<dbReference type="SUPFAM" id="SSF46689">
    <property type="entry name" value="Homeodomain-like"/>
    <property type="match status" value="2"/>
</dbReference>
<keyword evidence="3" id="KW-0804">Transcription</keyword>
<feature type="domain" description="HTH araC/xylS-type" evidence="4">
    <location>
        <begin position="146"/>
        <end position="244"/>
    </location>
</feature>
<dbReference type="PROSITE" id="PS00041">
    <property type="entry name" value="HTH_ARAC_FAMILY_1"/>
    <property type="match status" value="1"/>
</dbReference>
<evidence type="ECO:0000256" key="2">
    <source>
        <dbReference type="ARBA" id="ARBA00023125"/>
    </source>
</evidence>
<organism evidence="5">
    <name type="scientific">Bifidobacterium dentium</name>
    <dbReference type="NCBI Taxonomy" id="1689"/>
    <lineage>
        <taxon>Bacteria</taxon>
        <taxon>Bacillati</taxon>
        <taxon>Actinomycetota</taxon>
        <taxon>Actinomycetes</taxon>
        <taxon>Bifidobacteriales</taxon>
        <taxon>Bifidobacteriaceae</taxon>
        <taxon>Bifidobacterium</taxon>
    </lineage>
</organism>
<dbReference type="InterPro" id="IPR009057">
    <property type="entry name" value="Homeodomain-like_sf"/>
</dbReference>
<name>A0A6N2RV99_9BIFI</name>
<dbReference type="InterPro" id="IPR018062">
    <property type="entry name" value="HTH_AraC-typ_CS"/>
</dbReference>
<dbReference type="Pfam" id="PF12833">
    <property type="entry name" value="HTH_18"/>
    <property type="match status" value="1"/>
</dbReference>
<dbReference type="PROSITE" id="PS01124">
    <property type="entry name" value="HTH_ARAC_FAMILY_2"/>
    <property type="match status" value="1"/>
</dbReference>
<evidence type="ECO:0000256" key="3">
    <source>
        <dbReference type="ARBA" id="ARBA00023163"/>
    </source>
</evidence>